<dbReference type="Gene3D" id="3.30.160.150">
    <property type="entry name" value="Lipoprotein like domain"/>
    <property type="match status" value="1"/>
</dbReference>
<name>A0A7X3KRS7_9GAMM</name>
<dbReference type="EMBL" id="WTKP01000005">
    <property type="protein sequence ID" value="MWJ28332.1"/>
    <property type="molecule type" value="Genomic_DNA"/>
</dbReference>
<evidence type="ECO:0008006" key="3">
    <source>
        <dbReference type="Google" id="ProtNLM"/>
    </source>
</evidence>
<dbReference type="PROSITE" id="PS51257">
    <property type="entry name" value="PROKAR_LIPOPROTEIN"/>
    <property type="match status" value="1"/>
</dbReference>
<dbReference type="Proteomes" id="UP000437638">
    <property type="component" value="Unassembled WGS sequence"/>
</dbReference>
<comment type="caution">
    <text evidence="1">The sequence shown here is derived from an EMBL/GenBank/DDBJ whole genome shotgun (WGS) entry which is preliminary data.</text>
</comment>
<organism evidence="1 2">
    <name type="scientific">Vreelandella zhuhanensis</name>
    <dbReference type="NCBI Taxonomy" id="2684210"/>
    <lineage>
        <taxon>Bacteria</taxon>
        <taxon>Pseudomonadati</taxon>
        <taxon>Pseudomonadota</taxon>
        <taxon>Gammaproteobacteria</taxon>
        <taxon>Oceanospirillales</taxon>
        <taxon>Halomonadaceae</taxon>
        <taxon>Vreelandella</taxon>
    </lineage>
</organism>
<dbReference type="RefSeq" id="WP_160418691.1">
    <property type="nucleotide sequence ID" value="NZ_WTKP01000005.1"/>
</dbReference>
<gene>
    <name evidence="1" type="ORF">GPM19_08960</name>
</gene>
<proteinExistence type="predicted"/>
<evidence type="ECO:0000313" key="2">
    <source>
        <dbReference type="Proteomes" id="UP000437638"/>
    </source>
</evidence>
<protein>
    <recommendedName>
        <fullName evidence="3">LPS-assembly lipoprotein LptE</fullName>
    </recommendedName>
</protein>
<keyword evidence="2" id="KW-1185">Reference proteome</keyword>
<evidence type="ECO:0000313" key="1">
    <source>
        <dbReference type="EMBL" id="MWJ28332.1"/>
    </source>
</evidence>
<sequence length="165" mass="17969">MKRRDVLYALAAGAFAPLLLSGCGFHLRGSGASTTLPELSLAGDTESGLAREFTAQLKQAGSGVSAQAPWVVTLGTPRLEERRLGGEGRASRDHELTLRASVSLQARSDNTYHLHTETHSASTHIRVNDDDLLNREALFSEARDQLEKQLAQKIVTRLVHVASWQ</sequence>
<reference evidence="1 2" key="1">
    <citation type="submission" date="2019-12" db="EMBL/GenBank/DDBJ databases">
        <title>Halomonas rutogse sp. nov. isolated from two lakes on Tibetan Plateau.</title>
        <authorList>
            <person name="Gao P."/>
        </authorList>
    </citation>
    <scope>NUCLEOTIDE SEQUENCE [LARGE SCALE GENOMIC DNA]</scope>
    <source>
        <strain evidence="1 2">ZH2S</strain>
    </source>
</reference>
<dbReference type="AlphaFoldDB" id="A0A7X3KRS7"/>
<accession>A0A7X3KRS7</accession>